<reference evidence="9 10" key="1">
    <citation type="submission" date="2019-02" db="EMBL/GenBank/DDBJ databases">
        <title>Paenibacillus sp. nov., isolated from surface-sterilized tissue of Thalictrum simplex L.</title>
        <authorList>
            <person name="Tuo L."/>
        </authorList>
    </citation>
    <scope>NUCLEOTIDE SEQUENCE [LARGE SCALE GENOMIC DNA]</scope>
    <source>
        <strain evidence="9 10">N2SHLJ1</strain>
    </source>
</reference>
<evidence type="ECO:0000256" key="7">
    <source>
        <dbReference type="SAM" id="Phobius"/>
    </source>
</evidence>
<feature type="domain" description="Major facilitator superfamily (MFS) profile" evidence="8">
    <location>
        <begin position="4"/>
        <end position="391"/>
    </location>
</feature>
<comment type="similarity">
    <text evidence="2">Belongs to the major facilitator superfamily.</text>
</comment>
<dbReference type="OrthoDB" id="1674541at2"/>
<keyword evidence="10" id="KW-1185">Reference proteome</keyword>
<feature type="transmembrane region" description="Helical" evidence="7">
    <location>
        <begin position="159"/>
        <end position="178"/>
    </location>
</feature>
<name>A0A4Q9DIU0_9BACL</name>
<keyword evidence="3" id="KW-0813">Transport</keyword>
<feature type="transmembrane region" description="Helical" evidence="7">
    <location>
        <begin position="337"/>
        <end position="357"/>
    </location>
</feature>
<dbReference type="InterPro" id="IPR020846">
    <property type="entry name" value="MFS_dom"/>
</dbReference>
<feature type="transmembrane region" description="Helical" evidence="7">
    <location>
        <begin position="301"/>
        <end position="325"/>
    </location>
</feature>
<gene>
    <name evidence="9" type="ORF">EYB31_28230</name>
</gene>
<dbReference type="Gene3D" id="1.20.1250.20">
    <property type="entry name" value="MFS general substrate transporter like domains"/>
    <property type="match status" value="2"/>
</dbReference>
<feature type="transmembrane region" description="Helical" evidence="7">
    <location>
        <begin position="244"/>
        <end position="265"/>
    </location>
</feature>
<dbReference type="PROSITE" id="PS50850">
    <property type="entry name" value="MFS"/>
    <property type="match status" value="1"/>
</dbReference>
<dbReference type="InterPro" id="IPR011701">
    <property type="entry name" value="MFS"/>
</dbReference>
<comment type="caution">
    <text evidence="9">The sequence shown here is derived from an EMBL/GenBank/DDBJ whole genome shotgun (WGS) entry which is preliminary data.</text>
</comment>
<dbReference type="GO" id="GO:0005886">
    <property type="term" value="C:plasma membrane"/>
    <property type="evidence" value="ECO:0007669"/>
    <property type="project" value="UniProtKB-SubCell"/>
</dbReference>
<evidence type="ECO:0000256" key="2">
    <source>
        <dbReference type="ARBA" id="ARBA00008335"/>
    </source>
</evidence>
<accession>A0A4Q9DIU0</accession>
<dbReference type="PANTHER" id="PTHR23514:SF3">
    <property type="entry name" value="BYPASS OF STOP CODON PROTEIN 6"/>
    <property type="match status" value="1"/>
</dbReference>
<feature type="transmembrane region" description="Helical" evidence="7">
    <location>
        <begin position="100"/>
        <end position="121"/>
    </location>
</feature>
<dbReference type="SUPFAM" id="SSF103473">
    <property type="entry name" value="MFS general substrate transporter"/>
    <property type="match status" value="1"/>
</dbReference>
<dbReference type="GO" id="GO:0022857">
    <property type="term" value="F:transmembrane transporter activity"/>
    <property type="evidence" value="ECO:0007669"/>
    <property type="project" value="InterPro"/>
</dbReference>
<keyword evidence="6 7" id="KW-0472">Membrane</keyword>
<keyword evidence="4 7" id="KW-0812">Transmembrane</keyword>
<evidence type="ECO:0000256" key="1">
    <source>
        <dbReference type="ARBA" id="ARBA00004651"/>
    </source>
</evidence>
<dbReference type="AlphaFoldDB" id="A0A4Q9DIU0"/>
<organism evidence="9 10">
    <name type="scientific">Paenibacillus thalictri</name>
    <dbReference type="NCBI Taxonomy" id="2527873"/>
    <lineage>
        <taxon>Bacteria</taxon>
        <taxon>Bacillati</taxon>
        <taxon>Bacillota</taxon>
        <taxon>Bacilli</taxon>
        <taxon>Bacillales</taxon>
        <taxon>Paenibacillaceae</taxon>
        <taxon>Paenibacillus</taxon>
    </lineage>
</organism>
<evidence type="ECO:0000256" key="6">
    <source>
        <dbReference type="ARBA" id="ARBA00023136"/>
    </source>
</evidence>
<protein>
    <submittedName>
        <fullName evidence="9">MFS transporter</fullName>
    </submittedName>
</protein>
<comment type="subcellular location">
    <subcellularLocation>
        <location evidence="1">Cell membrane</location>
        <topology evidence="1">Multi-pass membrane protein</topology>
    </subcellularLocation>
</comment>
<dbReference type="RefSeq" id="WP_131016833.1">
    <property type="nucleotide sequence ID" value="NZ_SIRE01000023.1"/>
</dbReference>
<feature type="transmembrane region" description="Helical" evidence="7">
    <location>
        <begin position="205"/>
        <end position="224"/>
    </location>
</feature>
<dbReference type="Proteomes" id="UP000293142">
    <property type="component" value="Unassembled WGS sequence"/>
</dbReference>
<dbReference type="InterPro" id="IPR036259">
    <property type="entry name" value="MFS_trans_sf"/>
</dbReference>
<dbReference type="EMBL" id="SIRE01000023">
    <property type="protein sequence ID" value="TBL72645.1"/>
    <property type="molecule type" value="Genomic_DNA"/>
</dbReference>
<evidence type="ECO:0000256" key="4">
    <source>
        <dbReference type="ARBA" id="ARBA00022692"/>
    </source>
</evidence>
<evidence type="ECO:0000313" key="9">
    <source>
        <dbReference type="EMBL" id="TBL72645.1"/>
    </source>
</evidence>
<evidence type="ECO:0000259" key="8">
    <source>
        <dbReference type="PROSITE" id="PS50850"/>
    </source>
</evidence>
<feature type="transmembrane region" description="Helical" evidence="7">
    <location>
        <begin position="133"/>
        <end position="153"/>
    </location>
</feature>
<keyword evidence="5 7" id="KW-1133">Transmembrane helix</keyword>
<evidence type="ECO:0000256" key="3">
    <source>
        <dbReference type="ARBA" id="ARBA00022448"/>
    </source>
</evidence>
<feature type="transmembrane region" description="Helical" evidence="7">
    <location>
        <begin position="363"/>
        <end position="386"/>
    </location>
</feature>
<dbReference type="Pfam" id="PF07690">
    <property type="entry name" value="MFS_1"/>
    <property type="match status" value="1"/>
</dbReference>
<evidence type="ECO:0000313" key="10">
    <source>
        <dbReference type="Proteomes" id="UP000293142"/>
    </source>
</evidence>
<feature type="transmembrane region" description="Helical" evidence="7">
    <location>
        <begin position="71"/>
        <end position="94"/>
    </location>
</feature>
<dbReference type="InterPro" id="IPR051788">
    <property type="entry name" value="MFS_Transporter"/>
</dbReference>
<evidence type="ECO:0000256" key="5">
    <source>
        <dbReference type="ARBA" id="ARBA00022989"/>
    </source>
</evidence>
<dbReference type="PANTHER" id="PTHR23514">
    <property type="entry name" value="BYPASS OF STOP CODON PROTEIN 6"/>
    <property type="match status" value="1"/>
</dbReference>
<proteinExistence type="inferred from homology"/>
<feature type="transmembrane region" description="Helical" evidence="7">
    <location>
        <begin position="277"/>
        <end position="295"/>
    </location>
</feature>
<sequence length="397" mass="42157">MRVIFWLGCACYLLIGLAHVVVGSVLEEMMTYYGRSYSDGGQLVFNQFAGFLVGVLLTPTITRRIGRRETLIIALLALTIGELVYCFLPPWGWMLATAPVAGLGFGVIEAVIGAIIIEFVQDNTAVAMSRLEVFFGVGALLIPLISGVLILYGVWNLSFLTVAVLSAVIGALWIFMPVGKHRGTLSRNPDAALPSKSAPVKRLDGIGISFLTLMVIFFMVYVGAEMSFVNFAPSMLIENTGASSAEAAISNTFFWTAMAVGRLFAGVLAQRVGYAKYLLYSCGFSLVMVAVFSLTNTLWSSIGVIVLLGLGMAGIFSIALVAANLLMPGRTERTTSLLVAAGGIGGAVVPRVIGWLMDAFGTAGAQWLLISIMLVMLLIMIASALLGKKVAVISGQA</sequence>